<dbReference type="Proteomes" id="UP000000310">
    <property type="component" value="Chromosome"/>
</dbReference>
<name>F0S753_PSESL</name>
<proteinExistence type="predicted"/>
<accession>F0S753</accession>
<reference evidence="1 2" key="1">
    <citation type="journal article" date="2011" name="Stand. Genomic Sci.">
        <title>Complete genome sequence of the gliding, heparinolytic Pedobacter saltans type strain (113).</title>
        <authorList>
            <person name="Liolios K."/>
            <person name="Sikorski J."/>
            <person name="Lu M."/>
            <person name="Nolan M."/>
            <person name="Lapidus A."/>
            <person name="Lucas S."/>
            <person name="Hammon N."/>
            <person name="Deshpande S."/>
            <person name="Cheng J.F."/>
            <person name="Tapia R."/>
            <person name="Han C."/>
            <person name="Goodwin L."/>
            <person name="Pitluck S."/>
            <person name="Huntemann M."/>
            <person name="Ivanova N."/>
            <person name="Pagani I."/>
            <person name="Mavromatis K."/>
            <person name="Ovchinikova G."/>
            <person name="Pati A."/>
            <person name="Chen A."/>
            <person name="Palaniappan K."/>
            <person name="Land M."/>
            <person name="Hauser L."/>
            <person name="Brambilla E.M."/>
            <person name="Kotsyurbenko O."/>
            <person name="Rohde M."/>
            <person name="Tindall B.J."/>
            <person name="Abt B."/>
            <person name="Goker M."/>
            <person name="Detter J.C."/>
            <person name="Woyke T."/>
            <person name="Bristow J."/>
            <person name="Eisen J.A."/>
            <person name="Markowitz V."/>
            <person name="Hugenholtz P."/>
            <person name="Klenk H.P."/>
            <person name="Kyrpides N.C."/>
        </authorList>
    </citation>
    <scope>NUCLEOTIDE SEQUENCE [LARGE SCALE GENOMIC DNA]</scope>
    <source>
        <strain evidence="2">ATCC 51119 / DSM 12145 / JCM 21818 / LMG 10337 / NBRC 100064 / NCIMB 13643</strain>
    </source>
</reference>
<evidence type="ECO:0000313" key="2">
    <source>
        <dbReference type="Proteomes" id="UP000000310"/>
    </source>
</evidence>
<dbReference type="EMBL" id="CP002545">
    <property type="protein sequence ID" value="ADY54326.1"/>
    <property type="molecule type" value="Genomic_DNA"/>
</dbReference>
<evidence type="ECO:0000313" key="1">
    <source>
        <dbReference type="EMBL" id="ADY54326.1"/>
    </source>
</evidence>
<reference evidence="2" key="2">
    <citation type="submission" date="2011-02" db="EMBL/GenBank/DDBJ databases">
        <title>The complete genome of Pedobacter saltans DSM 12145.</title>
        <authorList>
            <consortium name="US DOE Joint Genome Institute (JGI-PGF)"/>
            <person name="Lucas S."/>
            <person name="Copeland A."/>
            <person name="Lapidus A."/>
            <person name="Bruce D."/>
            <person name="Goodwin L."/>
            <person name="Pitluck S."/>
            <person name="Kyrpides N."/>
            <person name="Mavromatis K."/>
            <person name="Pagani I."/>
            <person name="Ivanova N."/>
            <person name="Ovchinnikova G."/>
            <person name="Lu M."/>
            <person name="Detter J.C."/>
            <person name="Han C."/>
            <person name="Land M."/>
            <person name="Hauser L."/>
            <person name="Markowitz V."/>
            <person name="Cheng J.-F."/>
            <person name="Hugenholtz P."/>
            <person name="Woyke T."/>
            <person name="Wu D."/>
            <person name="Tindall B."/>
            <person name="Pomrenke H.G."/>
            <person name="Brambilla E."/>
            <person name="Klenk H.-P."/>
            <person name="Eisen J.A."/>
        </authorList>
    </citation>
    <scope>NUCLEOTIDE SEQUENCE [LARGE SCALE GENOMIC DNA]</scope>
    <source>
        <strain evidence="2">ATCC 51119 / DSM 12145 / JCM 21818 / LMG 10337 / NBRC 100064 / NCIMB 13643</strain>
    </source>
</reference>
<dbReference type="STRING" id="762903.Pedsa_3797"/>
<dbReference type="KEGG" id="psn:Pedsa_3797"/>
<keyword evidence="2" id="KW-1185">Reference proteome</keyword>
<dbReference type="HOGENOM" id="CLU_2466678_0_0_10"/>
<sequence length="88" mass="10225">MLAILVSSLLTGCKKNETEVAIGPINVQEDYKNEKRYLSISTSIPIDKVVYDSQNEQFILDGWYKISLNEVQEIYARSNEYKLKYENQ</sequence>
<dbReference type="AlphaFoldDB" id="F0S753"/>
<gene>
    <name evidence="1" type="ordered locus">Pedsa_3797</name>
</gene>
<organism evidence="1 2">
    <name type="scientific">Pseudopedobacter saltans (strain ATCC 51119 / DSM 12145 / JCM 21818 / CCUG 39354 / LMG 10337 / NBRC 100064 / NCIMB 13643)</name>
    <name type="common">Pedobacter saltans</name>
    <dbReference type="NCBI Taxonomy" id="762903"/>
    <lineage>
        <taxon>Bacteria</taxon>
        <taxon>Pseudomonadati</taxon>
        <taxon>Bacteroidota</taxon>
        <taxon>Sphingobacteriia</taxon>
        <taxon>Sphingobacteriales</taxon>
        <taxon>Sphingobacteriaceae</taxon>
        <taxon>Pseudopedobacter</taxon>
    </lineage>
</organism>
<protein>
    <submittedName>
        <fullName evidence="1">Uncharacterized protein</fullName>
    </submittedName>
</protein>